<dbReference type="InterPro" id="IPR001633">
    <property type="entry name" value="EAL_dom"/>
</dbReference>
<dbReference type="EC" id="3.1.4.52" evidence="1"/>
<dbReference type="Pfam" id="PF08448">
    <property type="entry name" value="PAS_4"/>
    <property type="match status" value="1"/>
</dbReference>
<dbReference type="CDD" id="cd01948">
    <property type="entry name" value="EAL"/>
    <property type="match status" value="1"/>
</dbReference>
<dbReference type="InterPro" id="IPR035919">
    <property type="entry name" value="EAL_sf"/>
</dbReference>
<dbReference type="NCBIfam" id="TIGR00229">
    <property type="entry name" value="sensory_box"/>
    <property type="match status" value="1"/>
</dbReference>
<name>A0A4V6NZE4_9GAMM</name>
<dbReference type="PANTHER" id="PTHR44757">
    <property type="entry name" value="DIGUANYLATE CYCLASE DGCP"/>
    <property type="match status" value="1"/>
</dbReference>
<gene>
    <name evidence="6" type="ORF">EDC25_10468</name>
</gene>
<dbReference type="Proteomes" id="UP000294599">
    <property type="component" value="Unassembled WGS sequence"/>
</dbReference>
<dbReference type="Gene3D" id="3.30.450.20">
    <property type="entry name" value="PAS domain"/>
    <property type="match status" value="2"/>
</dbReference>
<dbReference type="InterPro" id="IPR029787">
    <property type="entry name" value="Nucleotide_cyclase"/>
</dbReference>
<dbReference type="Pfam" id="PF08447">
    <property type="entry name" value="PAS_3"/>
    <property type="match status" value="1"/>
</dbReference>
<evidence type="ECO:0000256" key="1">
    <source>
        <dbReference type="ARBA" id="ARBA00012282"/>
    </source>
</evidence>
<feature type="domain" description="GGDEF" evidence="5">
    <location>
        <begin position="307"/>
        <end position="439"/>
    </location>
</feature>
<dbReference type="InterPro" id="IPR035965">
    <property type="entry name" value="PAS-like_dom_sf"/>
</dbReference>
<dbReference type="Gene3D" id="3.30.70.270">
    <property type="match status" value="1"/>
</dbReference>
<dbReference type="FunFam" id="3.20.20.450:FF:000001">
    <property type="entry name" value="Cyclic di-GMP phosphodiesterase yahA"/>
    <property type="match status" value="1"/>
</dbReference>
<organism evidence="6 7">
    <name type="scientific">Pseudofulvimonas gallinarii</name>
    <dbReference type="NCBI Taxonomy" id="634155"/>
    <lineage>
        <taxon>Bacteria</taxon>
        <taxon>Pseudomonadati</taxon>
        <taxon>Pseudomonadota</taxon>
        <taxon>Gammaproteobacteria</taxon>
        <taxon>Lysobacterales</taxon>
        <taxon>Rhodanobacteraceae</taxon>
        <taxon>Pseudofulvimonas</taxon>
    </lineage>
</organism>
<evidence type="ECO:0000259" key="3">
    <source>
        <dbReference type="PROSITE" id="PS50112"/>
    </source>
</evidence>
<reference evidence="6 7" key="1">
    <citation type="submission" date="2019-03" db="EMBL/GenBank/DDBJ databases">
        <title>Genomic Encyclopedia of Type Strains, Phase IV (KMG-IV): sequencing the most valuable type-strain genomes for metagenomic binning, comparative biology and taxonomic classification.</title>
        <authorList>
            <person name="Goeker M."/>
        </authorList>
    </citation>
    <scope>NUCLEOTIDE SEQUENCE [LARGE SCALE GENOMIC DNA]</scope>
    <source>
        <strain evidence="6 7">DSM 21944</strain>
    </source>
</reference>
<evidence type="ECO:0000313" key="7">
    <source>
        <dbReference type="Proteomes" id="UP000294599"/>
    </source>
</evidence>
<keyword evidence="2" id="KW-0973">c-di-GMP</keyword>
<evidence type="ECO:0000313" key="6">
    <source>
        <dbReference type="EMBL" id="TCT00078.1"/>
    </source>
</evidence>
<keyword evidence="7" id="KW-1185">Reference proteome</keyword>
<evidence type="ECO:0000259" key="4">
    <source>
        <dbReference type="PROSITE" id="PS50883"/>
    </source>
</evidence>
<dbReference type="Pfam" id="PF00563">
    <property type="entry name" value="EAL"/>
    <property type="match status" value="1"/>
</dbReference>
<comment type="caution">
    <text evidence="6">The sequence shown here is derived from an EMBL/GenBank/DDBJ whole genome shotgun (WGS) entry which is preliminary data.</text>
</comment>
<dbReference type="SMART" id="SM00267">
    <property type="entry name" value="GGDEF"/>
    <property type="match status" value="1"/>
</dbReference>
<dbReference type="EMBL" id="SMAF01000004">
    <property type="protein sequence ID" value="TCT00078.1"/>
    <property type="molecule type" value="Genomic_DNA"/>
</dbReference>
<evidence type="ECO:0000256" key="2">
    <source>
        <dbReference type="ARBA" id="ARBA00022636"/>
    </source>
</evidence>
<dbReference type="InterPro" id="IPR043128">
    <property type="entry name" value="Rev_trsase/Diguanyl_cyclase"/>
</dbReference>
<proteinExistence type="predicted"/>
<dbReference type="InterPro" id="IPR013655">
    <property type="entry name" value="PAS_fold_3"/>
</dbReference>
<dbReference type="Pfam" id="PF00990">
    <property type="entry name" value="GGDEF"/>
    <property type="match status" value="1"/>
</dbReference>
<dbReference type="GO" id="GO:0071111">
    <property type="term" value="F:cyclic-guanylate-specific phosphodiesterase activity"/>
    <property type="evidence" value="ECO:0007669"/>
    <property type="project" value="UniProtKB-EC"/>
</dbReference>
<dbReference type="InterPro" id="IPR052155">
    <property type="entry name" value="Biofilm_reg_signaling"/>
</dbReference>
<dbReference type="SMART" id="SM00052">
    <property type="entry name" value="EAL"/>
    <property type="match status" value="1"/>
</dbReference>
<dbReference type="InterPro" id="IPR013656">
    <property type="entry name" value="PAS_4"/>
</dbReference>
<dbReference type="PROSITE" id="PS50883">
    <property type="entry name" value="EAL"/>
    <property type="match status" value="1"/>
</dbReference>
<dbReference type="PANTHER" id="PTHR44757:SF2">
    <property type="entry name" value="BIOFILM ARCHITECTURE MAINTENANCE PROTEIN MBAA"/>
    <property type="match status" value="1"/>
</dbReference>
<dbReference type="PROSITE" id="PS50887">
    <property type="entry name" value="GGDEF"/>
    <property type="match status" value="1"/>
</dbReference>
<dbReference type="InterPro" id="IPR000014">
    <property type="entry name" value="PAS"/>
</dbReference>
<dbReference type="InterPro" id="IPR000160">
    <property type="entry name" value="GGDEF_dom"/>
</dbReference>
<dbReference type="PROSITE" id="PS50112">
    <property type="entry name" value="PAS"/>
    <property type="match status" value="1"/>
</dbReference>
<dbReference type="NCBIfam" id="TIGR00254">
    <property type="entry name" value="GGDEF"/>
    <property type="match status" value="1"/>
</dbReference>
<sequence length="702" mass="77315">MVKLANVGVFESAGRVGWRAALLLLDALPDPAWIKDVDGVYLAVNSAYWDEYRSHGGNRSAQIIGCRAADIYDARSAAEIDAEDKALLSSGGSIRYRRKMTDRHGRQRCFEIRAFVVHDNAGKAIGTMAFARQIDERETLLDSLNESERKLQALIGNLPGTLFRCRNDDVYTMEYISGGVEELSGYAPREFLDGIRTWASVIHFADRERVRGSVSRQIADGGGYTIEYRIVRADGAIRHLWERGVCLGDPASSESLLEAYAHDVTDATQRMQRLEYLASHDELTGLANRHGLLARVTEALAEPGLRHRVAVVAIDLDQFRFVNGNLGHEGGDRVLIEMAARLRRHALSGELAGRFGSDAFGILLLVDGPDQLDARVDELLAELARPIIVDGREVTVSATAGDALVEGEGDTAEMLLGRADVAMTEARALGRGRHARWLPEVGAQGERRLRVVADLRRALEREQLSLVFQPIMPLDGSRATAIEALLRWSHPDLGEVSPEQFVPLAEECGLIQPIGAWVIEQACRELVGLRAEGLAFDYVAVNVSVLQLREQRFAGMVADILQRTGMEPRRLALEVTESCAMNDPDGILARLRALKALGVTLIMDDFGTGYSSLAQLRSFPVDLLKLDRLFIQGIEEDEGAAQICEIVVRLGRALRLTVVAEGIETEAQRQYLRQIGCDYAQGFLIARPMPAASLRQFMVQAA</sequence>
<feature type="domain" description="EAL" evidence="4">
    <location>
        <begin position="448"/>
        <end position="702"/>
    </location>
</feature>
<dbReference type="CDD" id="cd00130">
    <property type="entry name" value="PAS"/>
    <property type="match status" value="1"/>
</dbReference>
<dbReference type="Gene3D" id="3.20.20.450">
    <property type="entry name" value="EAL domain"/>
    <property type="match status" value="1"/>
</dbReference>
<evidence type="ECO:0000259" key="5">
    <source>
        <dbReference type="PROSITE" id="PS50887"/>
    </source>
</evidence>
<dbReference type="SUPFAM" id="SSF141868">
    <property type="entry name" value="EAL domain-like"/>
    <property type="match status" value="1"/>
</dbReference>
<dbReference type="RefSeq" id="WP_123523130.1">
    <property type="nucleotide sequence ID" value="NZ_JBHLWF010000088.1"/>
</dbReference>
<dbReference type="OrthoDB" id="9804951at2"/>
<dbReference type="AlphaFoldDB" id="A0A4V6NZE4"/>
<accession>A0A4V6NZE4</accession>
<protein>
    <recommendedName>
        <fullName evidence="1">cyclic-guanylate-specific phosphodiesterase</fullName>
        <ecNumber evidence="1">3.1.4.52</ecNumber>
    </recommendedName>
</protein>
<feature type="domain" description="PAS" evidence="3">
    <location>
        <begin position="147"/>
        <end position="221"/>
    </location>
</feature>
<dbReference type="SUPFAM" id="SSF55073">
    <property type="entry name" value="Nucleotide cyclase"/>
    <property type="match status" value="1"/>
</dbReference>
<dbReference type="CDD" id="cd01949">
    <property type="entry name" value="GGDEF"/>
    <property type="match status" value="1"/>
</dbReference>
<dbReference type="SUPFAM" id="SSF55785">
    <property type="entry name" value="PYP-like sensor domain (PAS domain)"/>
    <property type="match status" value="2"/>
</dbReference>